<dbReference type="InterPro" id="IPR036291">
    <property type="entry name" value="NAD(P)-bd_dom_sf"/>
</dbReference>
<evidence type="ECO:0000259" key="3">
    <source>
        <dbReference type="Pfam" id="PF08338"/>
    </source>
</evidence>
<dbReference type="AlphaFoldDB" id="A0A6L3UWN0"/>
<protein>
    <submittedName>
        <fullName evidence="4">TIGR01777 family protein</fullName>
    </submittedName>
</protein>
<evidence type="ECO:0000259" key="2">
    <source>
        <dbReference type="Pfam" id="PF01370"/>
    </source>
</evidence>
<dbReference type="Pfam" id="PF08338">
    <property type="entry name" value="DUF1731"/>
    <property type="match status" value="1"/>
</dbReference>
<dbReference type="Proteomes" id="UP000481030">
    <property type="component" value="Unassembled WGS sequence"/>
</dbReference>
<dbReference type="OrthoDB" id="9801773at2"/>
<name>A0A6L3UWN0_9BACI</name>
<dbReference type="PANTHER" id="PTHR11092:SF0">
    <property type="entry name" value="EPIMERASE FAMILY PROTEIN SDR39U1"/>
    <property type="match status" value="1"/>
</dbReference>
<feature type="domain" description="NAD-dependent epimerase/dehydratase" evidence="2">
    <location>
        <begin position="3"/>
        <end position="218"/>
    </location>
</feature>
<dbReference type="PANTHER" id="PTHR11092">
    <property type="entry name" value="SUGAR NUCLEOTIDE EPIMERASE RELATED"/>
    <property type="match status" value="1"/>
</dbReference>
<organism evidence="4 5">
    <name type="scientific">Cytobacillus depressus</name>
    <dbReference type="NCBI Taxonomy" id="1602942"/>
    <lineage>
        <taxon>Bacteria</taxon>
        <taxon>Bacillati</taxon>
        <taxon>Bacillota</taxon>
        <taxon>Bacilli</taxon>
        <taxon>Bacillales</taxon>
        <taxon>Bacillaceae</taxon>
        <taxon>Cytobacillus</taxon>
    </lineage>
</organism>
<evidence type="ECO:0000313" key="5">
    <source>
        <dbReference type="Proteomes" id="UP000481030"/>
    </source>
</evidence>
<reference evidence="4 5" key="1">
    <citation type="journal article" date="2016" name="Antonie Van Leeuwenhoek">
        <title>Bacillus depressus sp. nov., isolated from soil of a sunflower field.</title>
        <authorList>
            <person name="Wei X."/>
            <person name="Xin D."/>
            <person name="Xin Y."/>
            <person name="Zhang H."/>
            <person name="Wang T."/>
            <person name="Zhang J."/>
        </authorList>
    </citation>
    <scope>NUCLEOTIDE SEQUENCE [LARGE SCALE GENOMIC DNA]</scope>
    <source>
        <strain evidence="4 5">BZ1</strain>
    </source>
</reference>
<keyword evidence="5" id="KW-1185">Reference proteome</keyword>
<sequence>MKIVLAGGTGFVGRTLTKELEKSGHEIFILTRNVSQRKNTEAITYVSWLEKGNHPEEILEGIDAFINLAGESINSGRWTESRKKKILDSRLSATREALRILRRLNKKPHVFINASAIGYYGTSFTKTFTEKSSEKGEDFLATTVQQWEVEALKARDMGIRTICSRFGIILDQTDGALPRIALPYKLFAGGTVGSGEQWVSWIHLKDVVNGLLYALENEELEGPVNFTSPYPVSMKEFGKSLGQILHRPHWIPAPSFALRAVLGEMSLLILEGQKVLPTKLKEKGYPFLFEKLQDALKDIY</sequence>
<dbReference type="Gene3D" id="3.40.50.720">
    <property type="entry name" value="NAD(P)-binding Rossmann-like Domain"/>
    <property type="match status" value="1"/>
</dbReference>
<gene>
    <name evidence="4" type="ORF">F7731_25250</name>
</gene>
<comment type="similarity">
    <text evidence="1">Belongs to the NAD(P)-dependent epimerase/dehydratase family. SDR39U1 subfamily.</text>
</comment>
<dbReference type="CDD" id="cd05242">
    <property type="entry name" value="SDR_a8"/>
    <property type="match status" value="1"/>
</dbReference>
<dbReference type="InterPro" id="IPR013549">
    <property type="entry name" value="DUF1731"/>
</dbReference>
<feature type="domain" description="DUF1731" evidence="3">
    <location>
        <begin position="253"/>
        <end position="299"/>
    </location>
</feature>
<dbReference type="SUPFAM" id="SSF51735">
    <property type="entry name" value="NAD(P)-binding Rossmann-fold domains"/>
    <property type="match status" value="1"/>
</dbReference>
<evidence type="ECO:0000256" key="1">
    <source>
        <dbReference type="ARBA" id="ARBA00009353"/>
    </source>
</evidence>
<dbReference type="NCBIfam" id="TIGR01777">
    <property type="entry name" value="yfcH"/>
    <property type="match status" value="1"/>
</dbReference>
<dbReference type="InterPro" id="IPR001509">
    <property type="entry name" value="Epimerase_deHydtase"/>
</dbReference>
<evidence type="ECO:0000313" key="4">
    <source>
        <dbReference type="EMBL" id="KAB2328532.1"/>
    </source>
</evidence>
<accession>A0A6L3UWN0</accession>
<comment type="caution">
    <text evidence="4">The sequence shown here is derived from an EMBL/GenBank/DDBJ whole genome shotgun (WGS) entry which is preliminary data.</text>
</comment>
<dbReference type="RefSeq" id="WP_151537530.1">
    <property type="nucleotide sequence ID" value="NZ_WBOS01000028.1"/>
</dbReference>
<proteinExistence type="inferred from homology"/>
<dbReference type="EMBL" id="WBOS01000028">
    <property type="protein sequence ID" value="KAB2328532.1"/>
    <property type="molecule type" value="Genomic_DNA"/>
</dbReference>
<dbReference type="Pfam" id="PF01370">
    <property type="entry name" value="Epimerase"/>
    <property type="match status" value="1"/>
</dbReference>
<dbReference type="InterPro" id="IPR010099">
    <property type="entry name" value="SDR39U1"/>
</dbReference>